<evidence type="ECO:0000256" key="4">
    <source>
        <dbReference type="ARBA" id="ARBA00022801"/>
    </source>
</evidence>
<feature type="chain" id="PRO_5018748332" evidence="7">
    <location>
        <begin position="33"/>
        <end position="460"/>
    </location>
</feature>
<comment type="caution">
    <text evidence="9">The sequence shown here is derived from an EMBL/GenBank/DDBJ whole genome shotgun (WGS) entry which is preliminary data.</text>
</comment>
<dbReference type="EMBL" id="QFWV02000007">
    <property type="protein sequence ID" value="RKF06382.1"/>
    <property type="molecule type" value="Genomic_DNA"/>
</dbReference>
<keyword evidence="7" id="KW-0732">Signal</keyword>
<dbReference type="Gene3D" id="1.25.40.10">
    <property type="entry name" value="Tetratricopeptide repeat domain"/>
    <property type="match status" value="1"/>
</dbReference>
<dbReference type="GO" id="GO:0046872">
    <property type="term" value="F:metal ion binding"/>
    <property type="evidence" value="ECO:0007669"/>
    <property type="project" value="UniProtKB-KW"/>
</dbReference>
<name>A0A3A8A7X6_9HYPH</name>
<dbReference type="CDD" id="cd07324">
    <property type="entry name" value="M48C_Oma1-like"/>
    <property type="match status" value="1"/>
</dbReference>
<keyword evidence="4" id="KW-0378">Hydrolase</keyword>
<dbReference type="InterPro" id="IPR001915">
    <property type="entry name" value="Peptidase_M48"/>
</dbReference>
<dbReference type="OrthoDB" id="9814887at2"/>
<dbReference type="Proteomes" id="UP000246132">
    <property type="component" value="Unassembled WGS sequence"/>
</dbReference>
<feature type="signal peptide" evidence="7">
    <location>
        <begin position="1"/>
        <end position="32"/>
    </location>
</feature>
<keyword evidence="10" id="KW-1185">Reference proteome</keyword>
<evidence type="ECO:0000256" key="5">
    <source>
        <dbReference type="ARBA" id="ARBA00022833"/>
    </source>
</evidence>
<dbReference type="GO" id="GO:0004222">
    <property type="term" value="F:metalloendopeptidase activity"/>
    <property type="evidence" value="ECO:0007669"/>
    <property type="project" value="InterPro"/>
</dbReference>
<evidence type="ECO:0000259" key="8">
    <source>
        <dbReference type="Pfam" id="PF01435"/>
    </source>
</evidence>
<protein>
    <submittedName>
        <fullName evidence="9">M48 family peptidase</fullName>
    </submittedName>
</protein>
<evidence type="ECO:0000256" key="1">
    <source>
        <dbReference type="ARBA" id="ARBA00001947"/>
    </source>
</evidence>
<dbReference type="InterPro" id="IPR011990">
    <property type="entry name" value="TPR-like_helical_dom_sf"/>
</dbReference>
<dbReference type="SUPFAM" id="SSF48452">
    <property type="entry name" value="TPR-like"/>
    <property type="match status" value="1"/>
</dbReference>
<keyword evidence="3" id="KW-0479">Metal-binding</keyword>
<dbReference type="GO" id="GO:0051603">
    <property type="term" value="P:proteolysis involved in protein catabolic process"/>
    <property type="evidence" value="ECO:0007669"/>
    <property type="project" value="TreeGrafter"/>
</dbReference>
<dbReference type="AlphaFoldDB" id="A0A3A8A7X6"/>
<accession>A0A3A8A7X6</accession>
<dbReference type="GO" id="GO:0016020">
    <property type="term" value="C:membrane"/>
    <property type="evidence" value="ECO:0007669"/>
    <property type="project" value="TreeGrafter"/>
</dbReference>
<evidence type="ECO:0000313" key="9">
    <source>
        <dbReference type="EMBL" id="RKF06382.1"/>
    </source>
</evidence>
<evidence type="ECO:0000313" key="10">
    <source>
        <dbReference type="Proteomes" id="UP000246132"/>
    </source>
</evidence>
<feature type="domain" description="Peptidase M48" evidence="8">
    <location>
        <begin position="47"/>
        <end position="239"/>
    </location>
</feature>
<dbReference type="InterPro" id="IPR051156">
    <property type="entry name" value="Mito/Outer_Membr_Metalloprot"/>
</dbReference>
<keyword evidence="5" id="KW-0862">Zinc</keyword>
<dbReference type="Pfam" id="PF01435">
    <property type="entry name" value="Peptidase_M48"/>
    <property type="match status" value="1"/>
</dbReference>
<comment type="cofactor">
    <cofactor evidence="1">
        <name>Zn(2+)</name>
        <dbReference type="ChEBI" id="CHEBI:29105"/>
    </cofactor>
</comment>
<keyword evidence="6" id="KW-0482">Metalloprotease</keyword>
<dbReference type="PANTHER" id="PTHR22726:SF1">
    <property type="entry name" value="METALLOENDOPEPTIDASE OMA1, MITOCHONDRIAL"/>
    <property type="match status" value="1"/>
</dbReference>
<proteinExistence type="predicted"/>
<evidence type="ECO:0000256" key="7">
    <source>
        <dbReference type="SAM" id="SignalP"/>
    </source>
</evidence>
<dbReference type="PANTHER" id="PTHR22726">
    <property type="entry name" value="METALLOENDOPEPTIDASE OMA1"/>
    <property type="match status" value="1"/>
</dbReference>
<sequence>MENGKWDTLAGRLATALIALCFALAGVLPAHAQSGSVPIVRDAEIEALLADYAEPILRVAGVKRSRTDIVLVNQRSFNAFVSGRKIFINIGAIVQAETPNEIIGVIAHEVGHLAGGHQDRLRQQIDRAQTIAAVTAVLGVGAAIAGGLSGNRDAVGAGGGIAMGGAEAAQRGLLSYRRTEELAADRAAVDYLNRTGQSSKGLLTTFDRFERELSLAGRQINPYRISHPLPRERRVALETIAKESPHFNKTDSAALQRRHDRARAKILAYSYGPGAVESRFRDNPGSQAARYGKALSTFLNGSPRAAVPIIDQLIAESPNDPYFHEARGEILLRAQDAQGAVDSFGRAVRLAGGNAPTMQVALGHALVLAGGEANLRRAIGELEVAITLDPANPRAYQHLAMAYGRLGATGEAELATAEANFHAGRYEEARRFAARAKRRFNEGAPQWLRADDIHRFRLPR</sequence>
<evidence type="ECO:0000256" key="2">
    <source>
        <dbReference type="ARBA" id="ARBA00022670"/>
    </source>
</evidence>
<dbReference type="Gene3D" id="3.30.2010.10">
    <property type="entry name" value="Metalloproteases ('zincins'), catalytic domain"/>
    <property type="match status" value="1"/>
</dbReference>
<evidence type="ECO:0000256" key="3">
    <source>
        <dbReference type="ARBA" id="ARBA00022723"/>
    </source>
</evidence>
<keyword evidence="2" id="KW-0645">Protease</keyword>
<evidence type="ECO:0000256" key="6">
    <source>
        <dbReference type="ARBA" id="ARBA00023049"/>
    </source>
</evidence>
<reference evidence="9 10" key="1">
    <citation type="journal article" date="2018" name="Int. J. Syst. Bacteriol.">
        <title>Oceaniradius stylonemae gen. nov., sp. nov., isolated from a red alga, Stylonema cornu-cervi.</title>
        <authorList>
            <person name="Jeong S."/>
        </authorList>
    </citation>
    <scope>NUCLEOTIDE SEQUENCE [LARGE SCALE GENOMIC DNA]</scope>
    <source>
        <strain evidence="9 10">StC1</strain>
    </source>
</reference>
<organism evidence="9 10">
    <name type="scientific">Oceaniradius stylonematis</name>
    <dbReference type="NCBI Taxonomy" id="2184161"/>
    <lineage>
        <taxon>Bacteria</taxon>
        <taxon>Pseudomonadati</taxon>
        <taxon>Pseudomonadota</taxon>
        <taxon>Alphaproteobacteria</taxon>
        <taxon>Hyphomicrobiales</taxon>
        <taxon>Ahrensiaceae</taxon>
        <taxon>Oceaniradius</taxon>
    </lineage>
</organism>
<gene>
    <name evidence="9" type="ORF">DEM25_012275</name>
</gene>